<dbReference type="InterPro" id="IPR036663">
    <property type="entry name" value="Fumarylacetoacetase_C_sf"/>
</dbReference>
<keyword evidence="4" id="KW-1185">Reference proteome</keyword>
<dbReference type="SUPFAM" id="SSF56529">
    <property type="entry name" value="FAH"/>
    <property type="match status" value="1"/>
</dbReference>
<dbReference type="PANTHER" id="PTHR11820">
    <property type="entry name" value="ACYLPYRUVASE"/>
    <property type="match status" value="1"/>
</dbReference>
<evidence type="ECO:0000259" key="2">
    <source>
        <dbReference type="Pfam" id="PF01557"/>
    </source>
</evidence>
<evidence type="ECO:0000313" key="3">
    <source>
        <dbReference type="EMBL" id="GAA1425873.1"/>
    </source>
</evidence>
<evidence type="ECO:0000256" key="1">
    <source>
        <dbReference type="ARBA" id="ARBA00022723"/>
    </source>
</evidence>
<dbReference type="RefSeq" id="WP_343920999.1">
    <property type="nucleotide sequence ID" value="NZ_BAAAKK010000005.1"/>
</dbReference>
<dbReference type="PANTHER" id="PTHR11820:SF112">
    <property type="entry name" value="FUMARYLACETOACETATE HYDROLASE FAMILY PROTEIN (AFU_ORTHOLOGUE AFUA_1G02370)-RELATED"/>
    <property type="match status" value="1"/>
</dbReference>
<feature type="domain" description="Fumarylacetoacetase-like C-terminal" evidence="2">
    <location>
        <begin position="68"/>
        <end position="274"/>
    </location>
</feature>
<dbReference type="EMBL" id="BAAAKK010000005">
    <property type="protein sequence ID" value="GAA1425873.1"/>
    <property type="molecule type" value="Genomic_DNA"/>
</dbReference>
<dbReference type="Pfam" id="PF01557">
    <property type="entry name" value="FAA_hydrolase"/>
    <property type="match status" value="1"/>
</dbReference>
<name>A0ABN1YZA3_9MICO</name>
<comment type="caution">
    <text evidence="3">The sequence shown here is derived from an EMBL/GenBank/DDBJ whole genome shotgun (WGS) entry which is preliminary data.</text>
</comment>
<dbReference type="InterPro" id="IPR011234">
    <property type="entry name" value="Fumarylacetoacetase-like_C"/>
</dbReference>
<dbReference type="Gene3D" id="3.90.850.10">
    <property type="entry name" value="Fumarylacetoacetase-like, C-terminal domain"/>
    <property type="match status" value="1"/>
</dbReference>
<evidence type="ECO:0000313" key="4">
    <source>
        <dbReference type="Proteomes" id="UP001501266"/>
    </source>
</evidence>
<dbReference type="Proteomes" id="UP001501266">
    <property type="component" value="Unassembled WGS sequence"/>
</dbReference>
<proteinExistence type="predicted"/>
<accession>A0ABN1YZA3</accession>
<protein>
    <recommendedName>
        <fullName evidence="2">Fumarylacetoacetase-like C-terminal domain-containing protein</fullName>
    </recommendedName>
</protein>
<reference evidence="3 4" key="1">
    <citation type="journal article" date="2019" name="Int. J. Syst. Evol. Microbiol.">
        <title>The Global Catalogue of Microorganisms (GCM) 10K type strain sequencing project: providing services to taxonomists for standard genome sequencing and annotation.</title>
        <authorList>
            <consortium name="The Broad Institute Genomics Platform"/>
            <consortium name="The Broad Institute Genome Sequencing Center for Infectious Disease"/>
            <person name="Wu L."/>
            <person name="Ma J."/>
        </authorList>
    </citation>
    <scope>NUCLEOTIDE SEQUENCE [LARGE SCALE GENOMIC DNA]</scope>
    <source>
        <strain evidence="3 4">JCM 12398</strain>
    </source>
</reference>
<sequence>MTQAMHFSTADGRRLVGRVEGESVVAAFDAPAEGFVPADDAWRAVRDANGERFAIADVHVHAPVLPRKILAIGLNYMGHVEETNLAKPEVPVVFAKWSSSVTGPFDPIVIPHEETRTDYEGEIGVVISKRAYRVSVEDAWDHVGGITALNDVSGRRAQLETPMRQFTVGKSFDTFTPVGPVITSVDAITDRDRIAVRTVVSGEQMQSSTSDHLIFSIPEIIEYLSRGITLEPGDLIATGTPGGVGDERKPPRYLVPGDVVRVEVEGVGAIENPVEAER</sequence>
<keyword evidence="1" id="KW-0479">Metal-binding</keyword>
<organism evidence="3 4">
    <name type="scientific">Agrococcus citreus</name>
    <dbReference type="NCBI Taxonomy" id="84643"/>
    <lineage>
        <taxon>Bacteria</taxon>
        <taxon>Bacillati</taxon>
        <taxon>Actinomycetota</taxon>
        <taxon>Actinomycetes</taxon>
        <taxon>Micrococcales</taxon>
        <taxon>Microbacteriaceae</taxon>
        <taxon>Agrococcus</taxon>
    </lineage>
</organism>
<gene>
    <name evidence="3" type="ORF">GCM10009640_25590</name>
</gene>